<dbReference type="GeneID" id="60879704"/>
<dbReference type="AlphaFoldDB" id="A0AAX0WM91"/>
<evidence type="ECO:0008006" key="4">
    <source>
        <dbReference type="Google" id="ProtNLM"/>
    </source>
</evidence>
<dbReference type="Proteomes" id="UP000236075">
    <property type="component" value="Unassembled WGS sequence"/>
</dbReference>
<organism evidence="2 3">
    <name type="scientific">Akkermansia muciniphila</name>
    <dbReference type="NCBI Taxonomy" id="239935"/>
    <lineage>
        <taxon>Bacteria</taxon>
        <taxon>Pseudomonadati</taxon>
        <taxon>Verrucomicrobiota</taxon>
        <taxon>Verrucomicrobiia</taxon>
        <taxon>Verrucomicrobiales</taxon>
        <taxon>Akkermansiaceae</taxon>
        <taxon>Akkermansia</taxon>
    </lineage>
</organism>
<accession>A0AAX0WM91</accession>
<name>A0AAX0WM91_9BACT</name>
<proteinExistence type="predicted"/>
<feature type="region of interest" description="Disordered" evidence="1">
    <location>
        <begin position="65"/>
        <end position="93"/>
    </location>
</feature>
<protein>
    <recommendedName>
        <fullName evidence="4">BACON domain-containing protein</fullName>
    </recommendedName>
</protein>
<evidence type="ECO:0000256" key="1">
    <source>
        <dbReference type="SAM" id="MobiDB-lite"/>
    </source>
</evidence>
<evidence type="ECO:0000313" key="2">
    <source>
        <dbReference type="EMBL" id="PND02782.1"/>
    </source>
</evidence>
<sequence>MMKNMYRNDEALTIRLKMPGTGKTVTSAPIHIGQKGGIDSAVISLKHEELPALAAGKTMTLTVESSEDGDAWTELDSPKLVATGGESNGSGSGEVFMRVPLEAGPWLRLKIAAETSAGDSTAQEAVLAVKV</sequence>
<reference evidence="2 3" key="1">
    <citation type="journal article" date="2017" name="BMC Genomics">
        <title>Genome sequencing of 39 Akkermansia muciniphila isolates reveals its population structure, genomic and functional diverisity, and global distribution in mammalian gut microbiotas.</title>
        <authorList>
            <person name="Guo X."/>
            <person name="Li S."/>
            <person name="Zhang J."/>
            <person name="Wu F."/>
            <person name="Li X."/>
            <person name="Wu D."/>
            <person name="Zhang M."/>
            <person name="Ou Z."/>
            <person name="Jie Z."/>
            <person name="Yan Q."/>
            <person name="Li P."/>
            <person name="Yi J."/>
            <person name="Peng Y."/>
        </authorList>
    </citation>
    <scope>NUCLEOTIDE SEQUENCE [LARGE SCALE GENOMIC DNA]</scope>
    <source>
        <strain evidence="2 3">GP28</strain>
    </source>
</reference>
<gene>
    <name evidence="2" type="ORF">CXT95_09055</name>
</gene>
<dbReference type="RefSeq" id="WP_087393784.1">
    <property type="nucleotide sequence ID" value="NZ_AP021898.1"/>
</dbReference>
<comment type="caution">
    <text evidence="2">The sequence shown here is derived from an EMBL/GenBank/DDBJ whole genome shotgun (WGS) entry which is preliminary data.</text>
</comment>
<dbReference type="EMBL" id="PJLB01000008">
    <property type="protein sequence ID" value="PND02782.1"/>
    <property type="molecule type" value="Genomic_DNA"/>
</dbReference>
<evidence type="ECO:0000313" key="3">
    <source>
        <dbReference type="Proteomes" id="UP000236075"/>
    </source>
</evidence>